<evidence type="ECO:0000256" key="3">
    <source>
        <dbReference type="ARBA" id="ARBA00023002"/>
    </source>
</evidence>
<evidence type="ECO:0000259" key="8">
    <source>
        <dbReference type="Pfam" id="PF02826"/>
    </source>
</evidence>
<gene>
    <name evidence="9" type="primary">pdxB</name>
    <name evidence="9" type="ORF">Lmac_1754</name>
</gene>
<reference evidence="9 10" key="1">
    <citation type="submission" date="2015-11" db="EMBL/GenBank/DDBJ databases">
        <title>Genomic analysis of 38 Legionella species identifies large and diverse effector repertoires.</title>
        <authorList>
            <person name="Burstein D."/>
            <person name="Amaro F."/>
            <person name="Zusman T."/>
            <person name="Lifshitz Z."/>
            <person name="Cohen O."/>
            <person name="Gilbert J.A."/>
            <person name="Pupko T."/>
            <person name="Shuman H.A."/>
            <person name="Segal G."/>
        </authorList>
    </citation>
    <scope>NUCLEOTIDE SEQUENCE [LARGE SCALE GENOMIC DNA]</scope>
    <source>
        <strain evidence="9 10">PX-1-G2-E2</strain>
    </source>
</reference>
<dbReference type="Pfam" id="PF00389">
    <property type="entry name" value="2-Hacid_dh"/>
    <property type="match status" value="1"/>
</dbReference>
<evidence type="ECO:0000256" key="2">
    <source>
        <dbReference type="ARBA" id="ARBA00022490"/>
    </source>
</evidence>
<organism evidence="9 10">
    <name type="scientific">Legionella maceachernii</name>
    <dbReference type="NCBI Taxonomy" id="466"/>
    <lineage>
        <taxon>Bacteria</taxon>
        <taxon>Pseudomonadati</taxon>
        <taxon>Pseudomonadota</taxon>
        <taxon>Gammaproteobacteria</taxon>
        <taxon>Legionellales</taxon>
        <taxon>Legionellaceae</taxon>
        <taxon>Legionella</taxon>
    </lineage>
</organism>
<dbReference type="PROSITE" id="PS00671">
    <property type="entry name" value="D_2_HYDROXYACID_DH_3"/>
    <property type="match status" value="1"/>
</dbReference>
<feature type="domain" description="D-isomer specific 2-hydroxyacid dehydrogenase catalytic" evidence="7">
    <location>
        <begin position="27"/>
        <end position="270"/>
    </location>
</feature>
<dbReference type="PATRIC" id="fig|466.6.peg.1844"/>
<evidence type="ECO:0000256" key="6">
    <source>
        <dbReference type="RuleBase" id="RU003719"/>
    </source>
</evidence>
<comment type="caution">
    <text evidence="9">The sequence shown here is derived from an EMBL/GenBank/DDBJ whole genome shotgun (WGS) entry which is preliminary data.</text>
</comment>
<dbReference type="GO" id="GO:0004617">
    <property type="term" value="F:phosphoglycerate dehydrogenase activity"/>
    <property type="evidence" value="ECO:0007669"/>
    <property type="project" value="UniProtKB-EC"/>
</dbReference>
<evidence type="ECO:0000256" key="4">
    <source>
        <dbReference type="ARBA" id="ARBA00023027"/>
    </source>
</evidence>
<evidence type="ECO:0000259" key="7">
    <source>
        <dbReference type="Pfam" id="PF00389"/>
    </source>
</evidence>
<accession>A0A0W0W101</accession>
<proteinExistence type="inferred from homology"/>
<dbReference type="AlphaFoldDB" id="A0A0W0W101"/>
<dbReference type="Proteomes" id="UP000054908">
    <property type="component" value="Unassembled WGS sequence"/>
</dbReference>
<dbReference type="PANTHER" id="PTHR43761">
    <property type="entry name" value="D-ISOMER SPECIFIC 2-HYDROXYACID DEHYDROGENASE FAMILY PROTEIN (AFU_ORTHOLOGUE AFUA_1G13630)"/>
    <property type="match status" value="1"/>
</dbReference>
<dbReference type="InterPro" id="IPR029753">
    <property type="entry name" value="D-isomer_DH_CS"/>
</dbReference>
<name>A0A0W0W101_9GAMM</name>
<dbReference type="SUPFAM" id="SSF51735">
    <property type="entry name" value="NAD(P)-binding Rossmann-fold domains"/>
    <property type="match status" value="1"/>
</dbReference>
<dbReference type="InterPro" id="IPR020921">
    <property type="entry name" value="Erythronate-4-P_DHase"/>
</dbReference>
<keyword evidence="5" id="KW-0664">Pyridoxine biosynthesis</keyword>
<evidence type="ECO:0000256" key="5">
    <source>
        <dbReference type="ARBA" id="ARBA00023096"/>
    </source>
</evidence>
<dbReference type="InterPro" id="IPR006140">
    <property type="entry name" value="D-isomer_DH_NAD-bd"/>
</dbReference>
<feature type="domain" description="D-isomer specific 2-hydroxyacid dehydrogenase NAD-binding" evidence="8">
    <location>
        <begin position="112"/>
        <end position="250"/>
    </location>
</feature>
<dbReference type="GO" id="GO:0033711">
    <property type="term" value="F:4-phosphoerythronate dehydrogenase activity"/>
    <property type="evidence" value="ECO:0007669"/>
    <property type="project" value="InterPro"/>
</dbReference>
<evidence type="ECO:0000313" key="10">
    <source>
        <dbReference type="Proteomes" id="UP000054908"/>
    </source>
</evidence>
<dbReference type="Pfam" id="PF02826">
    <property type="entry name" value="2-Hacid_dh_C"/>
    <property type="match status" value="1"/>
</dbReference>
<dbReference type="OrthoDB" id="9770208at2"/>
<evidence type="ECO:0000256" key="1">
    <source>
        <dbReference type="ARBA" id="ARBA00005854"/>
    </source>
</evidence>
<dbReference type="GO" id="GO:0005737">
    <property type="term" value="C:cytoplasm"/>
    <property type="evidence" value="ECO:0007669"/>
    <property type="project" value="InterPro"/>
</dbReference>
<dbReference type="InterPro" id="IPR050418">
    <property type="entry name" value="D-iso_2-hydroxyacid_DH_PdxB"/>
</dbReference>
<dbReference type="InterPro" id="IPR036291">
    <property type="entry name" value="NAD(P)-bd_dom_sf"/>
</dbReference>
<dbReference type="Gene3D" id="3.40.50.720">
    <property type="entry name" value="NAD(P)-binding Rossmann-like Domain"/>
    <property type="match status" value="2"/>
</dbReference>
<dbReference type="GO" id="GO:0051287">
    <property type="term" value="F:NAD binding"/>
    <property type="evidence" value="ECO:0007669"/>
    <property type="project" value="InterPro"/>
</dbReference>
<dbReference type="CDD" id="cd12158">
    <property type="entry name" value="ErythrP_dh"/>
    <property type="match status" value="1"/>
</dbReference>
<dbReference type="EC" id="1.1.1.95" evidence="9"/>
<keyword evidence="10" id="KW-1185">Reference proteome</keyword>
<dbReference type="EMBL" id="LNYL01000042">
    <property type="protein sequence ID" value="KTD25983.1"/>
    <property type="molecule type" value="Genomic_DNA"/>
</dbReference>
<sequence>MKILADASLPGLIEAFPKPFELSVYRHADEIPHLLNDQHILLCRSTLKVNEQLLKGQSLRYVATASSGTDHIDYLYLQNNGIELIDAKGSNAVAVADYVIATLAFLQKYKGFSEVQAGVIGVGEVGAKVVKRLMAAGMEVHCYDPLKSEKDPLFSSCTLETILQCDLIAIHANLHDNLPHPSRNLFSETLLNQLKPTAVIINASRGGIMDEEALLQLKKPIIYCTDVYTNEPHINPEIIKSATLCTPHIAGHSIEAKYNAIHMVSKKLHACFNLAPPSISEPAVTGSISFNEVESWQELALHLYNPLEETTLLKSSHHLQQSFLSLRKAHQKRHDFCKYLLPVSDAQTKEILGI</sequence>
<evidence type="ECO:0000313" key="9">
    <source>
        <dbReference type="EMBL" id="KTD25983.1"/>
    </source>
</evidence>
<dbReference type="GO" id="GO:0008615">
    <property type="term" value="P:pyridoxine biosynthetic process"/>
    <property type="evidence" value="ECO:0007669"/>
    <property type="project" value="UniProtKB-KW"/>
</dbReference>
<dbReference type="SUPFAM" id="SSF52283">
    <property type="entry name" value="Formate/glycerate dehydrogenase catalytic domain-like"/>
    <property type="match status" value="1"/>
</dbReference>
<keyword evidence="3 6" id="KW-0560">Oxidoreductase</keyword>
<protein>
    <submittedName>
        <fullName evidence="9">Erythronate-4-phosphate dehydrogenase</fullName>
        <ecNumber evidence="9">1.1.1.95</ecNumber>
    </submittedName>
</protein>
<dbReference type="RefSeq" id="WP_058452503.1">
    <property type="nucleotide sequence ID" value="NZ_CAAAIB010000004.1"/>
</dbReference>
<dbReference type="PANTHER" id="PTHR43761:SF1">
    <property type="entry name" value="D-ISOMER SPECIFIC 2-HYDROXYACID DEHYDROGENASE CATALYTIC DOMAIN-CONTAINING PROTEIN-RELATED"/>
    <property type="match status" value="1"/>
</dbReference>
<comment type="similarity">
    <text evidence="1 6">Belongs to the D-isomer specific 2-hydroxyacid dehydrogenase family.</text>
</comment>
<keyword evidence="2" id="KW-0963">Cytoplasm</keyword>
<dbReference type="STRING" id="466.Lmac_1754"/>
<dbReference type="InterPro" id="IPR006139">
    <property type="entry name" value="D-isomer_2_OHA_DH_cat_dom"/>
</dbReference>
<keyword evidence="4" id="KW-0520">NAD</keyword>